<reference evidence="2" key="1">
    <citation type="submission" date="2022-04" db="EMBL/GenBank/DDBJ databases">
        <title>Whole genome sequence of Sphaerotilus sp. FB-5.</title>
        <authorList>
            <person name="Takeda M."/>
            <person name="Narihara S."/>
            <person name="Akimoto M."/>
            <person name="Akimoto R."/>
            <person name="Nishiyashiki S."/>
            <person name="Murakami T."/>
        </authorList>
    </citation>
    <scope>NUCLEOTIDE SEQUENCE</scope>
    <source>
        <strain evidence="2">FB-5</strain>
    </source>
</reference>
<feature type="compositionally biased region" description="Basic residues" evidence="1">
    <location>
        <begin position="92"/>
        <end position="110"/>
    </location>
</feature>
<accession>A0ABM7YH68</accession>
<proteinExistence type="predicted"/>
<dbReference type="EMBL" id="AP025730">
    <property type="protein sequence ID" value="BDI03651.1"/>
    <property type="molecule type" value="Genomic_DNA"/>
</dbReference>
<evidence type="ECO:0000313" key="2">
    <source>
        <dbReference type="EMBL" id="BDI03651.1"/>
    </source>
</evidence>
<evidence type="ECO:0000313" key="3">
    <source>
        <dbReference type="Proteomes" id="UP001057498"/>
    </source>
</evidence>
<gene>
    <name evidence="2" type="ORF">CATMQ487_06210</name>
</gene>
<protein>
    <submittedName>
        <fullName evidence="2">Uncharacterized protein</fullName>
    </submittedName>
</protein>
<evidence type="ECO:0000256" key="1">
    <source>
        <dbReference type="SAM" id="MobiDB-lite"/>
    </source>
</evidence>
<sequence length="110" mass="11941">MMSIEWGVYLAGGAGMALLAAAVDAALPASRRSWWHARPRQAFAPRHEHAAALTTSAADVAEVGSMAPVPALQLVETAERRDTRQLPFVGRDRRRAARAAARQRRAANDR</sequence>
<keyword evidence="3" id="KW-1185">Reference proteome</keyword>
<feature type="region of interest" description="Disordered" evidence="1">
    <location>
        <begin position="83"/>
        <end position="110"/>
    </location>
</feature>
<name>A0ABM7YH68_9BURK</name>
<organism evidence="2 3">
    <name type="scientific">Sphaerotilus microaerophilus</name>
    <dbReference type="NCBI Taxonomy" id="2914710"/>
    <lineage>
        <taxon>Bacteria</taxon>
        <taxon>Pseudomonadati</taxon>
        <taxon>Pseudomonadota</taxon>
        <taxon>Betaproteobacteria</taxon>
        <taxon>Burkholderiales</taxon>
        <taxon>Sphaerotilaceae</taxon>
        <taxon>Sphaerotilus</taxon>
    </lineage>
</organism>
<dbReference type="Proteomes" id="UP001057498">
    <property type="component" value="Chromosome"/>
</dbReference>
<dbReference type="RefSeq" id="WP_251971917.1">
    <property type="nucleotide sequence ID" value="NZ_AP025730.1"/>
</dbReference>